<gene>
    <name evidence="1" type="ORF">EZS28_032690</name>
</gene>
<sequence length="84" mass="9849">KSSSHTTIAQKYFKDDVDNEEYERQYERDVQRFYPEKKTSDLTLREFGKQESKSPSGCELIAGLGTGEVQKPGPKWRYKSTRPW</sequence>
<accession>A0A5J4UNX9</accession>
<organism evidence="1 2">
    <name type="scientific">Streblomastix strix</name>
    <dbReference type="NCBI Taxonomy" id="222440"/>
    <lineage>
        <taxon>Eukaryota</taxon>
        <taxon>Metamonada</taxon>
        <taxon>Preaxostyla</taxon>
        <taxon>Oxymonadida</taxon>
        <taxon>Streblomastigidae</taxon>
        <taxon>Streblomastix</taxon>
    </lineage>
</organism>
<proteinExistence type="predicted"/>
<evidence type="ECO:0000313" key="2">
    <source>
        <dbReference type="Proteomes" id="UP000324800"/>
    </source>
</evidence>
<dbReference type="EMBL" id="SNRW01014160">
    <property type="protein sequence ID" value="KAA6371782.1"/>
    <property type="molecule type" value="Genomic_DNA"/>
</dbReference>
<name>A0A5J4UNX9_9EUKA</name>
<dbReference type="Proteomes" id="UP000324800">
    <property type="component" value="Unassembled WGS sequence"/>
</dbReference>
<reference evidence="1 2" key="1">
    <citation type="submission" date="2019-03" db="EMBL/GenBank/DDBJ databases">
        <title>Single cell metagenomics reveals metabolic interactions within the superorganism composed of flagellate Streblomastix strix and complex community of Bacteroidetes bacteria on its surface.</title>
        <authorList>
            <person name="Treitli S.C."/>
            <person name="Kolisko M."/>
            <person name="Husnik F."/>
            <person name="Keeling P."/>
            <person name="Hampl V."/>
        </authorList>
    </citation>
    <scope>NUCLEOTIDE SEQUENCE [LARGE SCALE GENOMIC DNA]</scope>
    <source>
        <strain evidence="1">ST1C</strain>
    </source>
</reference>
<feature type="non-terminal residue" evidence="1">
    <location>
        <position position="1"/>
    </location>
</feature>
<comment type="caution">
    <text evidence="1">The sequence shown here is derived from an EMBL/GenBank/DDBJ whole genome shotgun (WGS) entry which is preliminary data.</text>
</comment>
<dbReference type="AlphaFoldDB" id="A0A5J4UNX9"/>
<protein>
    <submittedName>
        <fullName evidence="1">Uncharacterized protein</fullName>
    </submittedName>
</protein>
<evidence type="ECO:0000313" key="1">
    <source>
        <dbReference type="EMBL" id="KAA6371782.1"/>
    </source>
</evidence>